<name>A0A3B1D9J0_9ZZZZ</name>
<dbReference type="AlphaFoldDB" id="A0A3B1D9J0"/>
<organism evidence="2">
    <name type="scientific">hydrothermal vent metagenome</name>
    <dbReference type="NCBI Taxonomy" id="652676"/>
    <lineage>
        <taxon>unclassified sequences</taxon>
        <taxon>metagenomes</taxon>
        <taxon>ecological metagenomes</taxon>
    </lineage>
</organism>
<evidence type="ECO:0000313" key="2">
    <source>
        <dbReference type="EMBL" id="VAX32628.1"/>
    </source>
</evidence>
<dbReference type="EMBL" id="UOGF01000093">
    <property type="protein sequence ID" value="VAX32628.1"/>
    <property type="molecule type" value="Genomic_DNA"/>
</dbReference>
<reference evidence="2" key="1">
    <citation type="submission" date="2018-06" db="EMBL/GenBank/DDBJ databases">
        <authorList>
            <person name="Zhirakovskaya E."/>
        </authorList>
    </citation>
    <scope>NUCLEOTIDE SEQUENCE</scope>
</reference>
<dbReference type="InterPro" id="IPR013783">
    <property type="entry name" value="Ig-like_fold"/>
</dbReference>
<dbReference type="Pfam" id="PF02922">
    <property type="entry name" value="CBM_48"/>
    <property type="match status" value="1"/>
</dbReference>
<proteinExistence type="predicted"/>
<dbReference type="Gene3D" id="2.60.40.10">
    <property type="entry name" value="Immunoglobulins"/>
    <property type="match status" value="1"/>
</dbReference>
<gene>
    <name evidence="2" type="ORF">MNBD_NITROSPIRAE01-1892</name>
</gene>
<dbReference type="SUPFAM" id="SSF81296">
    <property type="entry name" value="E set domains"/>
    <property type="match status" value="1"/>
</dbReference>
<sequence length="102" mass="11393">MLTQKKYLKSKPVCKAKFLMPKQAIGDAQSVNIVGDFNHWNVNASPMKKLKNGGFAIALDLPAGKEYQFRYLIDGTKWENDWAADKYVPSPFGDADNSVIVV</sequence>
<dbReference type="GO" id="GO:0004553">
    <property type="term" value="F:hydrolase activity, hydrolyzing O-glycosyl compounds"/>
    <property type="evidence" value="ECO:0007669"/>
    <property type="project" value="InterPro"/>
</dbReference>
<keyword evidence="2" id="KW-0328">Glycosyltransferase</keyword>
<evidence type="ECO:0000259" key="1">
    <source>
        <dbReference type="PROSITE" id="PS51166"/>
    </source>
</evidence>
<dbReference type="InterPro" id="IPR002044">
    <property type="entry name" value="CBM20"/>
</dbReference>
<dbReference type="CDD" id="cd07184">
    <property type="entry name" value="E_set_Isoamylase_like_N"/>
    <property type="match status" value="1"/>
</dbReference>
<feature type="domain" description="CBM20" evidence="1">
    <location>
        <begin position="8"/>
        <end position="102"/>
    </location>
</feature>
<keyword evidence="2" id="KW-0808">Transferase</keyword>
<dbReference type="InterPro" id="IPR014756">
    <property type="entry name" value="Ig_E-set"/>
</dbReference>
<dbReference type="GO" id="GO:0003844">
    <property type="term" value="F:1,4-alpha-glucan branching enzyme activity"/>
    <property type="evidence" value="ECO:0007669"/>
    <property type="project" value="UniProtKB-EC"/>
</dbReference>
<dbReference type="GO" id="GO:2001070">
    <property type="term" value="F:starch binding"/>
    <property type="evidence" value="ECO:0007669"/>
    <property type="project" value="InterPro"/>
</dbReference>
<dbReference type="EC" id="2.4.1.18" evidence="2"/>
<dbReference type="GO" id="GO:0005975">
    <property type="term" value="P:carbohydrate metabolic process"/>
    <property type="evidence" value="ECO:0007669"/>
    <property type="project" value="InterPro"/>
</dbReference>
<accession>A0A3B1D9J0</accession>
<dbReference type="InterPro" id="IPR004193">
    <property type="entry name" value="Glyco_hydro_13_N"/>
</dbReference>
<protein>
    <submittedName>
        <fullName evidence="2">1,4-alpha-glucan branching enzyme</fullName>
        <ecNumber evidence="2">2.4.1.18</ecNumber>
    </submittedName>
</protein>
<dbReference type="PROSITE" id="PS51166">
    <property type="entry name" value="CBM20"/>
    <property type="match status" value="1"/>
</dbReference>